<accession>A0A6J4URE0</accession>
<sequence length="394" mass="43658">MRDAPKPFSSEWINAPAATRVRPRRLPRRSHHWLIAFFAKLPGERGLTFLVVLVLVFSSFWFAGPRGEAHVRSGSRVVADVPAAPRLTFGEPEPTARANISTEALTVNTAGNAGGEQDAVAPQLKLEPEAAEEEASTPNGLLPKNRILAFYGFPGNPDMGILGEYDMDRLLEELRKQAAEYEEADPSHPVLLAFEVIASVAQKDPQADGSYLQDTPSDVLDQYADFTRENGLLLFLDVQIGYRTVENEIKGLKPWLSQDHVHLALDPEFAMKKGQVPGVHIGSIDAKDVTFAQNWLVDLATEARITPRLLVVHQFKETMLTNKDRIAPVPGVQLIVDADGWGTPTEKLATYDFVNRTTHIEYDGVKLFYNQDVPLMTAEDVVNLDPSPLLVIYQ</sequence>
<dbReference type="AlphaFoldDB" id="A0A6J4URE0"/>
<reference evidence="1" key="1">
    <citation type="submission" date="2020-02" db="EMBL/GenBank/DDBJ databases">
        <authorList>
            <person name="Meier V. D."/>
        </authorList>
    </citation>
    <scope>NUCLEOTIDE SEQUENCE</scope>
    <source>
        <strain evidence="1">AVDCRST_MAG43</strain>
    </source>
</reference>
<gene>
    <name evidence="1" type="ORF">AVDCRST_MAG43-1606</name>
</gene>
<protein>
    <recommendedName>
        <fullName evidence="2">Lipoprotein</fullName>
    </recommendedName>
</protein>
<evidence type="ECO:0000313" key="1">
    <source>
        <dbReference type="EMBL" id="CAA9557692.1"/>
    </source>
</evidence>
<organism evidence="1">
    <name type="scientific">uncultured Thermomicrobiales bacterium</name>
    <dbReference type="NCBI Taxonomy" id="1645740"/>
    <lineage>
        <taxon>Bacteria</taxon>
        <taxon>Pseudomonadati</taxon>
        <taxon>Thermomicrobiota</taxon>
        <taxon>Thermomicrobia</taxon>
        <taxon>Thermomicrobiales</taxon>
        <taxon>environmental samples</taxon>
    </lineage>
</organism>
<dbReference type="EMBL" id="CADCWI010000085">
    <property type="protein sequence ID" value="CAA9557692.1"/>
    <property type="molecule type" value="Genomic_DNA"/>
</dbReference>
<evidence type="ECO:0008006" key="2">
    <source>
        <dbReference type="Google" id="ProtNLM"/>
    </source>
</evidence>
<proteinExistence type="predicted"/>
<name>A0A6J4URE0_9BACT</name>